<dbReference type="AlphaFoldDB" id="A0BCT2"/>
<dbReference type="InParanoid" id="A0BCT2"/>
<dbReference type="RefSeq" id="XP_001423747.1">
    <property type="nucleotide sequence ID" value="XM_001423710.1"/>
</dbReference>
<sequence length="268" mass="31713">MIKINKNFNCLEAISEKNFDNQFQILILQFIITSGYDLFYSSEKCMGWFQNLSLRNKEAGVNPLIVWDAYMGIYEFFDSIRYFNKQKCSCLVHAQLILSLIFCAPVLLINHYIIVFFGNRTIQNKIKKMPIFYYNNSMETTMPECNNCLVEQVENDKITQLHCSNMQIYCLIQASFPPPMSISLDENKIIMSNLQQKNLAIFNNLIQKLEFIIFLYFNFLIISVIYVFIQLLLQKIWQNAYINLKIYFLKIAINKNIQKKEWHNTIVC</sequence>
<evidence type="ECO:0000313" key="3">
    <source>
        <dbReference type="Proteomes" id="UP000000600"/>
    </source>
</evidence>
<proteinExistence type="predicted"/>
<feature type="transmembrane region" description="Helical" evidence="1">
    <location>
        <begin position="96"/>
        <end position="118"/>
    </location>
</feature>
<evidence type="ECO:0000256" key="1">
    <source>
        <dbReference type="SAM" id="Phobius"/>
    </source>
</evidence>
<keyword evidence="1" id="KW-0472">Membrane</keyword>
<reference evidence="2 3" key="1">
    <citation type="journal article" date="2006" name="Nature">
        <title>Global trends of whole-genome duplications revealed by the ciliate Paramecium tetraurelia.</title>
        <authorList>
            <consortium name="Genoscope"/>
            <person name="Aury J.-M."/>
            <person name="Jaillon O."/>
            <person name="Duret L."/>
            <person name="Noel B."/>
            <person name="Jubin C."/>
            <person name="Porcel B.M."/>
            <person name="Segurens B."/>
            <person name="Daubin V."/>
            <person name="Anthouard V."/>
            <person name="Aiach N."/>
            <person name="Arnaiz O."/>
            <person name="Billaut A."/>
            <person name="Beisson J."/>
            <person name="Blanc I."/>
            <person name="Bouhouche K."/>
            <person name="Camara F."/>
            <person name="Duharcourt S."/>
            <person name="Guigo R."/>
            <person name="Gogendeau D."/>
            <person name="Katinka M."/>
            <person name="Keller A.-M."/>
            <person name="Kissmehl R."/>
            <person name="Klotz C."/>
            <person name="Koll F."/>
            <person name="Le Moue A."/>
            <person name="Lepere C."/>
            <person name="Malinsky S."/>
            <person name="Nowacki M."/>
            <person name="Nowak J.K."/>
            <person name="Plattner H."/>
            <person name="Poulain J."/>
            <person name="Ruiz F."/>
            <person name="Serrano V."/>
            <person name="Zagulski M."/>
            <person name="Dessen P."/>
            <person name="Betermier M."/>
            <person name="Weissenbach J."/>
            <person name="Scarpelli C."/>
            <person name="Schachter V."/>
            <person name="Sperling L."/>
            <person name="Meyer E."/>
            <person name="Cohen J."/>
            <person name="Wincker P."/>
        </authorList>
    </citation>
    <scope>NUCLEOTIDE SEQUENCE [LARGE SCALE GENOMIC DNA]</scope>
    <source>
        <strain evidence="2 3">Stock d4-2</strain>
    </source>
</reference>
<dbReference type="Proteomes" id="UP000000600">
    <property type="component" value="Unassembled WGS sequence"/>
</dbReference>
<gene>
    <name evidence="2" type="ORF">GSPATT00004443001</name>
</gene>
<dbReference type="GeneID" id="5009531"/>
<dbReference type="EMBL" id="CT867986">
    <property type="protein sequence ID" value="CAK56349.1"/>
    <property type="molecule type" value="Genomic_DNA"/>
</dbReference>
<evidence type="ECO:0000313" key="2">
    <source>
        <dbReference type="EMBL" id="CAK56349.1"/>
    </source>
</evidence>
<organism evidence="2 3">
    <name type="scientific">Paramecium tetraurelia</name>
    <dbReference type="NCBI Taxonomy" id="5888"/>
    <lineage>
        <taxon>Eukaryota</taxon>
        <taxon>Sar</taxon>
        <taxon>Alveolata</taxon>
        <taxon>Ciliophora</taxon>
        <taxon>Intramacronucleata</taxon>
        <taxon>Oligohymenophorea</taxon>
        <taxon>Peniculida</taxon>
        <taxon>Parameciidae</taxon>
        <taxon>Paramecium</taxon>
    </lineage>
</organism>
<protein>
    <recommendedName>
        <fullName evidence="4">Transmembrane protein</fullName>
    </recommendedName>
</protein>
<keyword evidence="3" id="KW-1185">Reference proteome</keyword>
<evidence type="ECO:0008006" key="4">
    <source>
        <dbReference type="Google" id="ProtNLM"/>
    </source>
</evidence>
<accession>A0BCT2</accession>
<name>A0BCT2_PARTE</name>
<dbReference type="KEGG" id="ptm:GSPATT00004443001"/>
<keyword evidence="1" id="KW-0812">Transmembrane</keyword>
<keyword evidence="1" id="KW-1133">Transmembrane helix</keyword>
<feature type="transmembrane region" description="Helical" evidence="1">
    <location>
        <begin position="211"/>
        <end position="233"/>
    </location>
</feature>
<dbReference type="HOGENOM" id="CLU_1039956_0_0_1"/>
<dbReference type="OrthoDB" id="8062037at2759"/>